<feature type="chain" id="PRO_5031210873" description="Peptidylprolyl isomerase" evidence="1">
    <location>
        <begin position="25"/>
        <end position="189"/>
    </location>
</feature>
<accession>A0A7S2NSN8</accession>
<gene>
    <name evidence="2" type="ORF">LDAN0321_LOCUS1526</name>
</gene>
<evidence type="ECO:0000256" key="1">
    <source>
        <dbReference type="SAM" id="SignalP"/>
    </source>
</evidence>
<protein>
    <recommendedName>
        <fullName evidence="3">Peptidylprolyl isomerase</fullName>
    </recommendedName>
</protein>
<dbReference type="AlphaFoldDB" id="A0A7S2NSN8"/>
<dbReference type="EMBL" id="HBGY01002257">
    <property type="protein sequence ID" value="CAD9558285.1"/>
    <property type="molecule type" value="Transcribed_RNA"/>
</dbReference>
<feature type="signal peptide" evidence="1">
    <location>
        <begin position="1"/>
        <end position="24"/>
    </location>
</feature>
<name>A0A7S2NSN8_9STRA</name>
<evidence type="ECO:0000313" key="2">
    <source>
        <dbReference type="EMBL" id="CAD9558285.1"/>
    </source>
</evidence>
<reference evidence="2" key="1">
    <citation type="submission" date="2021-01" db="EMBL/GenBank/DDBJ databases">
        <authorList>
            <person name="Corre E."/>
            <person name="Pelletier E."/>
            <person name="Niang G."/>
            <person name="Scheremetjew M."/>
            <person name="Finn R."/>
            <person name="Kale V."/>
            <person name="Holt S."/>
            <person name="Cochrane G."/>
            <person name="Meng A."/>
            <person name="Brown T."/>
            <person name="Cohen L."/>
        </authorList>
    </citation>
    <scope>NUCLEOTIDE SEQUENCE</scope>
    <source>
        <strain evidence="2">B650</strain>
    </source>
</reference>
<keyword evidence="1" id="KW-0732">Signal</keyword>
<proteinExistence type="predicted"/>
<evidence type="ECO:0008006" key="3">
    <source>
        <dbReference type="Google" id="ProtNLM"/>
    </source>
</evidence>
<sequence length="189" mass="20363">MKFVSGISLFWLVFSLGAAIFVQAFVPSAGSNNLPIVKISQTASRSPNTRRSTLERSDSIITNSRTKLWMGQITQKEAQAGIDKVVKVLQKDRSATTELGNLVKVTNVLGYGSPKAGQIAVRFNAQFRKGGMGRAAIPMPFGLGQTNESEGRGVMVGQVKASIDEKSGKVISCSVFRDLGYGRAFELKC</sequence>
<organism evidence="2">
    <name type="scientific">Leptocylindrus danicus</name>
    <dbReference type="NCBI Taxonomy" id="163516"/>
    <lineage>
        <taxon>Eukaryota</taxon>
        <taxon>Sar</taxon>
        <taxon>Stramenopiles</taxon>
        <taxon>Ochrophyta</taxon>
        <taxon>Bacillariophyta</taxon>
        <taxon>Coscinodiscophyceae</taxon>
        <taxon>Chaetocerotophycidae</taxon>
        <taxon>Leptocylindrales</taxon>
        <taxon>Leptocylindraceae</taxon>
        <taxon>Leptocylindrus</taxon>
    </lineage>
</organism>